<feature type="non-terminal residue" evidence="8">
    <location>
        <position position="1"/>
    </location>
</feature>
<dbReference type="InterPro" id="IPR044862">
    <property type="entry name" value="Pro_4_hyd_alph_FE2OG_OXY"/>
</dbReference>
<dbReference type="EMBL" id="DS469520">
    <property type="protein sequence ID" value="EDO47329.1"/>
    <property type="molecule type" value="Genomic_DNA"/>
</dbReference>
<comment type="cofactor">
    <cofactor evidence="1">
        <name>L-ascorbate</name>
        <dbReference type="ChEBI" id="CHEBI:38290"/>
    </cofactor>
</comment>
<evidence type="ECO:0000259" key="7">
    <source>
        <dbReference type="PROSITE" id="PS51471"/>
    </source>
</evidence>
<evidence type="ECO:0000256" key="2">
    <source>
        <dbReference type="ARBA" id="ARBA00022723"/>
    </source>
</evidence>
<dbReference type="InterPro" id="IPR006620">
    <property type="entry name" value="Pro_4_hyd_alph"/>
</dbReference>
<dbReference type="PROSITE" id="PS51471">
    <property type="entry name" value="FE2OG_OXY"/>
    <property type="match status" value="1"/>
</dbReference>
<dbReference type="PANTHER" id="PTHR10869:SF246">
    <property type="entry name" value="TRANSMEMBRANE PROLYL 4-HYDROXYLASE"/>
    <property type="match status" value="1"/>
</dbReference>
<keyword evidence="4" id="KW-0223">Dioxygenase</keyword>
<dbReference type="eggNOG" id="KOG1591">
    <property type="taxonomic scope" value="Eukaryota"/>
</dbReference>
<reference evidence="8 9" key="1">
    <citation type="journal article" date="2007" name="Science">
        <title>Sea anemone genome reveals ancestral eumetazoan gene repertoire and genomic organization.</title>
        <authorList>
            <person name="Putnam N.H."/>
            <person name="Srivastava M."/>
            <person name="Hellsten U."/>
            <person name="Dirks B."/>
            <person name="Chapman J."/>
            <person name="Salamov A."/>
            <person name="Terry A."/>
            <person name="Shapiro H."/>
            <person name="Lindquist E."/>
            <person name="Kapitonov V.V."/>
            <person name="Jurka J."/>
            <person name="Genikhovich G."/>
            <person name="Grigoriev I.V."/>
            <person name="Lucas S.M."/>
            <person name="Steele R.E."/>
            <person name="Finnerty J.R."/>
            <person name="Technau U."/>
            <person name="Martindale M.Q."/>
            <person name="Rokhsar D.S."/>
        </authorList>
    </citation>
    <scope>NUCLEOTIDE SEQUENCE [LARGE SCALE GENOMIC DNA]</scope>
    <source>
        <strain evidence="9">CH2 X CH6</strain>
    </source>
</reference>
<evidence type="ECO:0000256" key="1">
    <source>
        <dbReference type="ARBA" id="ARBA00001961"/>
    </source>
</evidence>
<feature type="non-terminal residue" evidence="8">
    <location>
        <position position="203"/>
    </location>
</feature>
<dbReference type="GO" id="GO:0004656">
    <property type="term" value="F:procollagen-proline 4-dioxygenase activity"/>
    <property type="evidence" value="ECO:0000318"/>
    <property type="project" value="GO_Central"/>
</dbReference>
<dbReference type="GO" id="GO:0005506">
    <property type="term" value="F:iron ion binding"/>
    <property type="evidence" value="ECO:0007669"/>
    <property type="project" value="InterPro"/>
</dbReference>
<gene>
    <name evidence="8" type="ORF">NEMVEDRAFT_v1g86975</name>
</gene>
<sequence>IVSYMDTLKDQHPRHRERYSNQAWLGQGRKADDVMKRLRARTGKLTRLPPELMQGSEPVQVVRYGKDGHYNGHYDSQSISEHPGYKCCHIVGADRVQCRLCRYATVLYYLNEVPEGGETAFPAADNETYSEEVSKRGDRFNLLQYCKDSRLLVKPELGKAILWYNHFVDEDNGFLGERDDYTIHGGCGVSKGHKWVANNWLTA</sequence>
<evidence type="ECO:0000256" key="3">
    <source>
        <dbReference type="ARBA" id="ARBA00022896"/>
    </source>
</evidence>
<dbReference type="InterPro" id="IPR045054">
    <property type="entry name" value="P4HA-like"/>
</dbReference>
<dbReference type="PANTHER" id="PTHR10869">
    <property type="entry name" value="PROLYL 4-HYDROXYLASE ALPHA SUBUNIT"/>
    <property type="match status" value="1"/>
</dbReference>
<keyword evidence="5" id="KW-0560">Oxidoreductase</keyword>
<keyword evidence="6" id="KW-0408">Iron</keyword>
<dbReference type="GO" id="GO:0005783">
    <property type="term" value="C:endoplasmic reticulum"/>
    <property type="evidence" value="ECO:0000318"/>
    <property type="project" value="GO_Central"/>
</dbReference>
<keyword evidence="9" id="KW-1185">Reference proteome</keyword>
<dbReference type="SMART" id="SM00702">
    <property type="entry name" value="P4Hc"/>
    <property type="match status" value="1"/>
</dbReference>
<dbReference type="FunFam" id="2.60.120.620:FF:000044">
    <property type="entry name" value="Predicted protein"/>
    <property type="match status" value="1"/>
</dbReference>
<evidence type="ECO:0000256" key="6">
    <source>
        <dbReference type="ARBA" id="ARBA00023004"/>
    </source>
</evidence>
<evidence type="ECO:0000313" key="9">
    <source>
        <dbReference type="Proteomes" id="UP000001593"/>
    </source>
</evidence>
<dbReference type="Pfam" id="PF13640">
    <property type="entry name" value="2OG-FeII_Oxy_3"/>
    <property type="match status" value="1"/>
</dbReference>
<keyword evidence="2" id="KW-0479">Metal-binding</keyword>
<dbReference type="Gene3D" id="2.60.120.620">
    <property type="entry name" value="q2cbj1_9rhob like domain"/>
    <property type="match status" value="1"/>
</dbReference>
<proteinExistence type="predicted"/>
<evidence type="ECO:0000256" key="5">
    <source>
        <dbReference type="ARBA" id="ARBA00023002"/>
    </source>
</evidence>
<dbReference type="AlphaFoldDB" id="A7RME7"/>
<evidence type="ECO:0000256" key="4">
    <source>
        <dbReference type="ARBA" id="ARBA00022964"/>
    </source>
</evidence>
<protein>
    <recommendedName>
        <fullName evidence="7">Fe2OG dioxygenase domain-containing protein</fullName>
    </recommendedName>
</protein>
<dbReference type="Proteomes" id="UP000001593">
    <property type="component" value="Unassembled WGS sequence"/>
</dbReference>
<evidence type="ECO:0000313" key="8">
    <source>
        <dbReference type="EMBL" id="EDO47329.1"/>
    </source>
</evidence>
<name>A7RME7_NEMVE</name>
<organism evidence="8 9">
    <name type="scientific">Nematostella vectensis</name>
    <name type="common">Starlet sea anemone</name>
    <dbReference type="NCBI Taxonomy" id="45351"/>
    <lineage>
        <taxon>Eukaryota</taxon>
        <taxon>Metazoa</taxon>
        <taxon>Cnidaria</taxon>
        <taxon>Anthozoa</taxon>
        <taxon>Hexacorallia</taxon>
        <taxon>Actiniaria</taxon>
        <taxon>Edwardsiidae</taxon>
        <taxon>Nematostella</taxon>
    </lineage>
</organism>
<dbReference type="InterPro" id="IPR005123">
    <property type="entry name" value="Oxoglu/Fe-dep_dioxygenase_dom"/>
</dbReference>
<accession>A7RME7</accession>
<dbReference type="InParanoid" id="A7RME7"/>
<dbReference type="HOGENOM" id="CLU_058132_6_0_1"/>
<dbReference type="PhylomeDB" id="A7RME7"/>
<feature type="domain" description="Fe2OG dioxygenase" evidence="7">
    <location>
        <begin position="55"/>
        <end position="203"/>
    </location>
</feature>
<dbReference type="GO" id="GO:0031418">
    <property type="term" value="F:L-ascorbic acid binding"/>
    <property type="evidence" value="ECO:0007669"/>
    <property type="project" value="UniProtKB-KW"/>
</dbReference>
<keyword evidence="3" id="KW-0847">Vitamin C</keyword>